<dbReference type="EMBL" id="AWTN01000094">
    <property type="protein sequence ID" value="KGG90942.1"/>
    <property type="molecule type" value="Genomic_DNA"/>
</dbReference>
<keyword evidence="2" id="KW-0255">Endonuclease</keyword>
<evidence type="ECO:0000313" key="6">
    <source>
        <dbReference type="EMBL" id="KGG90942.1"/>
    </source>
</evidence>
<dbReference type="Pfam" id="PF00565">
    <property type="entry name" value="SNase"/>
    <property type="match status" value="1"/>
</dbReference>
<dbReference type="AlphaFoldDB" id="A0A0E3BFJ5"/>
<dbReference type="InterPro" id="IPR035437">
    <property type="entry name" value="SNase_OB-fold_sf"/>
</dbReference>
<evidence type="ECO:0000256" key="3">
    <source>
        <dbReference type="ARBA" id="ARBA00022801"/>
    </source>
</evidence>
<comment type="caution">
    <text evidence="6">The sequence shown here is derived from an EMBL/GenBank/DDBJ whole genome shotgun (WGS) entry which is preliminary data.</text>
</comment>
<feature type="domain" description="TNase-like" evidence="5">
    <location>
        <begin position="10"/>
        <end position="143"/>
    </location>
</feature>
<dbReference type="GO" id="GO:0004519">
    <property type="term" value="F:endonuclease activity"/>
    <property type="evidence" value="ECO:0007669"/>
    <property type="project" value="UniProtKB-KW"/>
</dbReference>
<reference evidence="6 7" key="1">
    <citation type="submission" date="2013-09" db="EMBL/GenBank/DDBJ databases">
        <title>High correlation between genotypes and phenotypes of environmental bacteria Comamonas testosteroni strains.</title>
        <authorList>
            <person name="Liu L."/>
            <person name="Zhu W."/>
            <person name="Xia X."/>
            <person name="Xu B."/>
            <person name="Luo M."/>
            <person name="Wang G."/>
        </authorList>
    </citation>
    <scope>NUCLEOTIDE SEQUENCE [LARGE SCALE GENOMIC DNA]</scope>
    <source>
        <strain evidence="6 7">JL14</strain>
    </source>
</reference>
<keyword evidence="1" id="KW-0540">Nuclease</keyword>
<dbReference type="SUPFAM" id="SSF50199">
    <property type="entry name" value="Staphylococcal nuclease"/>
    <property type="match status" value="1"/>
</dbReference>
<proteinExistence type="predicted"/>
<sequence length="165" mass="18788">MIAISLLCLVVGISDGDTLTARCGEPGQYEQVKVRLQGIDAPERKQPFGERARQALAELTFQKEAELRCTKTDRYKRQVCTVWVAPASAPAGPRTLDAGLAMITQGMAWWYRAYAREQSPQEHSRYEFAEQEAKARKVGLWRDPEPIAPWDWRKTSREPRKNLSP</sequence>
<evidence type="ECO:0000256" key="2">
    <source>
        <dbReference type="ARBA" id="ARBA00022759"/>
    </source>
</evidence>
<dbReference type="SMART" id="SM00318">
    <property type="entry name" value="SNc"/>
    <property type="match status" value="1"/>
</dbReference>
<evidence type="ECO:0000259" key="5">
    <source>
        <dbReference type="PROSITE" id="PS50830"/>
    </source>
</evidence>
<dbReference type="InterPro" id="IPR016071">
    <property type="entry name" value="Staphylococal_nuclease_OB-fold"/>
</dbReference>
<dbReference type="GO" id="GO:0016787">
    <property type="term" value="F:hydrolase activity"/>
    <property type="evidence" value="ECO:0007669"/>
    <property type="project" value="UniProtKB-KW"/>
</dbReference>
<evidence type="ECO:0000256" key="4">
    <source>
        <dbReference type="SAM" id="MobiDB-lite"/>
    </source>
</evidence>
<dbReference type="PANTHER" id="PTHR12302:SF3">
    <property type="entry name" value="SERINE_THREONINE-PROTEIN KINASE 31"/>
    <property type="match status" value="1"/>
</dbReference>
<dbReference type="Gene3D" id="2.40.50.90">
    <property type="match status" value="1"/>
</dbReference>
<organism evidence="6 7">
    <name type="scientific">Comamonas thiooxydans</name>
    <dbReference type="NCBI Taxonomy" id="363952"/>
    <lineage>
        <taxon>Bacteria</taxon>
        <taxon>Pseudomonadati</taxon>
        <taxon>Pseudomonadota</taxon>
        <taxon>Betaproteobacteria</taxon>
        <taxon>Burkholderiales</taxon>
        <taxon>Comamonadaceae</taxon>
        <taxon>Comamonas</taxon>
    </lineage>
</organism>
<feature type="region of interest" description="Disordered" evidence="4">
    <location>
        <begin position="145"/>
        <end position="165"/>
    </location>
</feature>
<dbReference type="PROSITE" id="PS50830">
    <property type="entry name" value="TNASE_3"/>
    <property type="match status" value="1"/>
</dbReference>
<dbReference type="PANTHER" id="PTHR12302">
    <property type="entry name" value="EBNA2 BINDING PROTEIN P100"/>
    <property type="match status" value="1"/>
</dbReference>
<dbReference type="Proteomes" id="UP000029567">
    <property type="component" value="Unassembled WGS sequence"/>
</dbReference>
<evidence type="ECO:0000313" key="7">
    <source>
        <dbReference type="Proteomes" id="UP000029567"/>
    </source>
</evidence>
<evidence type="ECO:0000256" key="1">
    <source>
        <dbReference type="ARBA" id="ARBA00022722"/>
    </source>
</evidence>
<dbReference type="RefSeq" id="WP_034379906.1">
    <property type="nucleotide sequence ID" value="NZ_AWTN01000094.1"/>
</dbReference>
<accession>A0A0E3BFJ5</accession>
<gene>
    <name evidence="6" type="ORF">P245_14315</name>
</gene>
<keyword evidence="3" id="KW-0378">Hydrolase</keyword>
<protein>
    <submittedName>
        <fullName evidence="6">Nuclease</fullName>
    </submittedName>
</protein>
<name>A0A0E3BFJ5_9BURK</name>